<dbReference type="EMBL" id="LHZZ01000488">
    <property type="protein sequence ID" value="KXV75888.1"/>
    <property type="molecule type" value="Genomic_DNA"/>
</dbReference>
<evidence type="ECO:0000313" key="1">
    <source>
        <dbReference type="EMBL" id="KXV75888.1"/>
    </source>
</evidence>
<dbReference type="PATRIC" id="fig|178901.15.peg.925"/>
<dbReference type="AlphaFoldDB" id="A0A149V6Q1"/>
<proteinExistence type="predicted"/>
<dbReference type="Proteomes" id="UP000075538">
    <property type="component" value="Unassembled WGS sequence"/>
</dbReference>
<organism evidence="1 2">
    <name type="scientific">Acetobacter malorum</name>
    <dbReference type="NCBI Taxonomy" id="178901"/>
    <lineage>
        <taxon>Bacteria</taxon>
        <taxon>Pseudomonadati</taxon>
        <taxon>Pseudomonadota</taxon>
        <taxon>Alphaproteobacteria</taxon>
        <taxon>Acetobacterales</taxon>
        <taxon>Acetobacteraceae</taxon>
        <taxon>Acetobacter</taxon>
    </lineage>
</organism>
<gene>
    <name evidence="1" type="ORF">AD953_06020</name>
</gene>
<protein>
    <submittedName>
        <fullName evidence="1">Uncharacterized protein</fullName>
    </submittedName>
</protein>
<name>A0A149V6Q1_9PROT</name>
<comment type="caution">
    <text evidence="1">The sequence shown here is derived from an EMBL/GenBank/DDBJ whole genome shotgun (WGS) entry which is preliminary data.</text>
</comment>
<dbReference type="InterPro" id="IPR043750">
    <property type="entry name" value="DUF5695"/>
</dbReference>
<sequence>MTITPKDSARIRIFVADAGVFLTLESGKFESVHYNPGSQDMDVTLAPADTWTPLGRLRAEYPAGTPAHVYGVSPAVPKVRDAWEVPLHIKATVLHLHTITP</sequence>
<accession>A0A149V6Q1</accession>
<dbReference type="Pfam" id="PF18951">
    <property type="entry name" value="DUF5695"/>
    <property type="match status" value="1"/>
</dbReference>
<evidence type="ECO:0000313" key="2">
    <source>
        <dbReference type="Proteomes" id="UP000075538"/>
    </source>
</evidence>
<reference evidence="1 2" key="1">
    <citation type="submission" date="2015-06" db="EMBL/GenBank/DDBJ databases">
        <title>Improved classification and identification of acetic acid bacteria using matrix-assisted laser desorption/ionization time-of-flight mass spectrometry; Gluconobacter nephelii and Gluconobacter uchimurae are later heterotypic synonyms of Gluconobacter japonicus and Gluconobacter oxydans, respectively.</title>
        <authorList>
            <person name="Li L."/>
            <person name="Cleenwerck I."/>
            <person name="De Vuyst L."/>
            <person name="Vandamme P."/>
        </authorList>
    </citation>
    <scope>NUCLEOTIDE SEQUENCE [LARGE SCALE GENOMIC DNA]</scope>
    <source>
        <strain evidence="1 2">LMG 1604</strain>
    </source>
</reference>